<protein>
    <recommendedName>
        <fullName evidence="3">RRM domain-containing protein</fullName>
    </recommendedName>
</protein>
<dbReference type="Gene3D" id="3.30.70.330">
    <property type="match status" value="4"/>
</dbReference>
<feature type="region of interest" description="Disordered" evidence="2">
    <location>
        <begin position="1"/>
        <end position="39"/>
    </location>
</feature>
<evidence type="ECO:0000256" key="1">
    <source>
        <dbReference type="PROSITE-ProRule" id="PRU00176"/>
    </source>
</evidence>
<proteinExistence type="predicted"/>
<dbReference type="Proteomes" id="UP001497525">
    <property type="component" value="Unassembled WGS sequence"/>
</dbReference>
<dbReference type="GO" id="GO:0003723">
    <property type="term" value="F:RNA binding"/>
    <property type="evidence" value="ECO:0007669"/>
    <property type="project" value="UniProtKB-UniRule"/>
</dbReference>
<sequence>MAISAEEADSIFAVYENTSPPSTSPEGCNSSSNKKLSTHCPELVTVPTYSTMLAGNNDIDPKSPTTENSDRKNTKAPKGKKKQGRKRISSPAANGLNTDVDQPKKTKIDEIRRDGVSCSRVVHLRNLPPDITEIEVANMAAPFGTINNMMLLRKSVAALIELTEEEAAVQMVHYYSAVFTPVLRDRLPIGVGFSKYTELNSTSTQQVDDAIQAANKLFNSTRSTFEQGGQGTRNVVRVQIDKTPGGLPFGYREFYRMFGQFGHISRIVSFKVGTTPNALIEYEDPLSAHVAIVQTNGLLLPLGVNSPFKCHVKAMFSHQSKIEIHKEDVNCRDFTQHPLLGPQELDDPAPGVCLNSTPIAPSKLTNHDAGSMAPRFDLLEQFTEERLGTLDIGVLSELARRLVKPLLKAALSVNGQNTMLLRSQAEVLEELSTSVLRPGSKLANAKLPVMPNLASKTPSLPVESEREFQSRVVFVSNLDPERVTPNTLFTLLGVYGDVDLVKIMHNNRNSALVQFTDSAQAQRVVNFLNGIPLFGKRLRCVISKKMELNNTALGREDSCDDNCSQSYPHHRLHRFKFANSRNAQNICPPSKSLHVSGLPEDVSEEEIKEAFTQTGGQTVLDVQLKRSPKTMAFVELPDLEKAVSTLIALDDYELRPGCHIRVTFCKTTAA</sequence>
<dbReference type="Pfam" id="PF13893">
    <property type="entry name" value="RRM_5"/>
    <property type="match status" value="1"/>
</dbReference>
<reference evidence="4" key="1">
    <citation type="submission" date="2024-06" db="EMBL/GenBank/DDBJ databases">
        <authorList>
            <person name="Liu X."/>
            <person name="Lenzi L."/>
            <person name="Haldenby T S."/>
            <person name="Uol C."/>
        </authorList>
    </citation>
    <scope>NUCLEOTIDE SEQUENCE</scope>
</reference>
<dbReference type="CDD" id="cd12421">
    <property type="entry name" value="RRM1_PTBP1_hnRNPL_like"/>
    <property type="match status" value="1"/>
</dbReference>
<dbReference type="PANTHER" id="PTHR15592">
    <property type="entry name" value="MATRIN 3/NUCLEAR PROTEIN 220-RELATED"/>
    <property type="match status" value="1"/>
</dbReference>
<feature type="domain" description="RRM" evidence="3">
    <location>
        <begin position="591"/>
        <end position="667"/>
    </location>
</feature>
<gene>
    <name evidence="4" type="ORF">CDAUBV1_LOCUS4138</name>
</gene>
<evidence type="ECO:0000259" key="3">
    <source>
        <dbReference type="PROSITE" id="PS50102"/>
    </source>
</evidence>
<name>A0AAV2T4I2_CALDB</name>
<evidence type="ECO:0000313" key="5">
    <source>
        <dbReference type="Proteomes" id="UP001497525"/>
    </source>
</evidence>
<dbReference type="Pfam" id="PF00076">
    <property type="entry name" value="RRM_1"/>
    <property type="match status" value="1"/>
</dbReference>
<feature type="compositionally biased region" description="Polar residues" evidence="2">
    <location>
        <begin position="16"/>
        <end position="35"/>
    </location>
</feature>
<keyword evidence="1" id="KW-0694">RNA-binding</keyword>
<organism evidence="4 5">
    <name type="scientific">Calicophoron daubneyi</name>
    <name type="common">Rumen fluke</name>
    <name type="synonym">Paramphistomum daubneyi</name>
    <dbReference type="NCBI Taxonomy" id="300641"/>
    <lineage>
        <taxon>Eukaryota</taxon>
        <taxon>Metazoa</taxon>
        <taxon>Spiralia</taxon>
        <taxon>Lophotrochozoa</taxon>
        <taxon>Platyhelminthes</taxon>
        <taxon>Trematoda</taxon>
        <taxon>Digenea</taxon>
        <taxon>Plagiorchiida</taxon>
        <taxon>Pronocephalata</taxon>
        <taxon>Paramphistomoidea</taxon>
        <taxon>Paramphistomidae</taxon>
        <taxon>Calicophoron</taxon>
    </lineage>
</organism>
<dbReference type="SUPFAM" id="SSF54928">
    <property type="entry name" value="RNA-binding domain, RBD"/>
    <property type="match status" value="4"/>
</dbReference>
<dbReference type="AlphaFoldDB" id="A0AAV2T4I2"/>
<dbReference type="InterPro" id="IPR000504">
    <property type="entry name" value="RRM_dom"/>
</dbReference>
<comment type="caution">
    <text evidence="4">The sequence shown here is derived from an EMBL/GenBank/DDBJ whole genome shotgun (WGS) entry which is preliminary data.</text>
</comment>
<evidence type="ECO:0000256" key="2">
    <source>
        <dbReference type="SAM" id="MobiDB-lite"/>
    </source>
</evidence>
<feature type="domain" description="RRM" evidence="3">
    <location>
        <begin position="471"/>
        <end position="545"/>
    </location>
</feature>
<feature type="region of interest" description="Disordered" evidence="2">
    <location>
        <begin position="52"/>
        <end position="107"/>
    </location>
</feature>
<feature type="compositionally biased region" description="Polar residues" evidence="2">
    <location>
        <begin position="91"/>
        <end position="100"/>
    </location>
</feature>
<dbReference type="EMBL" id="CAXLJL010000101">
    <property type="protein sequence ID" value="CAL5131620.1"/>
    <property type="molecule type" value="Genomic_DNA"/>
</dbReference>
<accession>A0AAV2T4I2</accession>
<evidence type="ECO:0000313" key="4">
    <source>
        <dbReference type="EMBL" id="CAL5131620.1"/>
    </source>
</evidence>
<dbReference type="InterPro" id="IPR012677">
    <property type="entry name" value="Nucleotide-bd_a/b_plait_sf"/>
</dbReference>
<feature type="compositionally biased region" description="Basic residues" evidence="2">
    <location>
        <begin position="74"/>
        <end position="88"/>
    </location>
</feature>
<dbReference type="SMART" id="SM00360">
    <property type="entry name" value="RRM"/>
    <property type="match status" value="3"/>
</dbReference>
<dbReference type="PROSITE" id="PS50102">
    <property type="entry name" value="RRM"/>
    <property type="match status" value="2"/>
</dbReference>
<dbReference type="InterPro" id="IPR035979">
    <property type="entry name" value="RBD_domain_sf"/>
</dbReference>